<proteinExistence type="predicted"/>
<dbReference type="EMBL" id="SOPX01000004">
    <property type="protein sequence ID" value="TFB29438.1"/>
    <property type="molecule type" value="Genomic_DNA"/>
</dbReference>
<gene>
    <name evidence="1" type="ORF">E3V97_20590</name>
</gene>
<sequence>MSISLVAFSCHPSSHHISHLTSHISHLTSHISHLTSHISHLTSQFPRKDKLLKPLFKPLLLYQIYILSKFSPK</sequence>
<reference evidence="1 2" key="1">
    <citation type="submission" date="2019-03" db="EMBL/GenBank/DDBJ databases">
        <authorList>
            <person name="He R.-H."/>
        </authorList>
    </citation>
    <scope>NUCLEOTIDE SEQUENCE [LARGE SCALE GENOMIC DNA]</scope>
    <source>
        <strain evidence="1 2">DSM 19624</strain>
    </source>
</reference>
<protein>
    <submittedName>
        <fullName evidence="1">Uncharacterized protein</fullName>
    </submittedName>
</protein>
<name>A0ABY2HK68_9SPHI</name>
<evidence type="ECO:0000313" key="2">
    <source>
        <dbReference type="Proteomes" id="UP000297429"/>
    </source>
</evidence>
<organism evidence="1 2">
    <name type="scientific">Pedobacter alluvionis</name>
    <dbReference type="NCBI Taxonomy" id="475253"/>
    <lineage>
        <taxon>Bacteria</taxon>
        <taxon>Pseudomonadati</taxon>
        <taxon>Bacteroidota</taxon>
        <taxon>Sphingobacteriia</taxon>
        <taxon>Sphingobacteriales</taxon>
        <taxon>Sphingobacteriaceae</taxon>
        <taxon>Pedobacter</taxon>
    </lineage>
</organism>
<accession>A0ABY2HK68</accession>
<evidence type="ECO:0000313" key="1">
    <source>
        <dbReference type="EMBL" id="TFB29438.1"/>
    </source>
</evidence>
<comment type="caution">
    <text evidence="1">The sequence shown here is derived from an EMBL/GenBank/DDBJ whole genome shotgun (WGS) entry which is preliminary data.</text>
</comment>
<dbReference type="Proteomes" id="UP000297429">
    <property type="component" value="Unassembled WGS sequence"/>
</dbReference>
<keyword evidence="2" id="KW-1185">Reference proteome</keyword>